<comment type="caution">
    <text evidence="1">The sequence shown here is derived from an EMBL/GenBank/DDBJ whole genome shotgun (WGS) entry which is preliminary data.</text>
</comment>
<gene>
    <name evidence="1" type="ORF">GTOL_12376</name>
</gene>
<accession>A0A916J5S1</accession>
<protein>
    <submittedName>
        <fullName evidence="1">Uncharacterized protein</fullName>
    </submittedName>
</protein>
<dbReference type="RefSeq" id="WP_220636343.1">
    <property type="nucleotide sequence ID" value="NZ_CAJQUM010000001.1"/>
</dbReference>
<dbReference type="AlphaFoldDB" id="A0A916J5S1"/>
<evidence type="ECO:0000313" key="2">
    <source>
        <dbReference type="Proteomes" id="UP000742786"/>
    </source>
</evidence>
<dbReference type="Proteomes" id="UP000742786">
    <property type="component" value="Unassembled WGS sequence"/>
</dbReference>
<name>A0A916J5S1_9PROT</name>
<keyword evidence="2" id="KW-1185">Reference proteome</keyword>
<reference evidence="1" key="1">
    <citation type="submission" date="2021-04" db="EMBL/GenBank/DDBJ databases">
        <authorList>
            <person name="Hornung B."/>
        </authorList>
    </citation>
    <scope>NUCLEOTIDE SEQUENCE</scope>
    <source>
        <strain evidence="1">G5G6</strain>
    </source>
</reference>
<dbReference type="EMBL" id="CAJQUM010000001">
    <property type="protein sequence ID" value="CAG4884493.1"/>
    <property type="molecule type" value="Genomic_DNA"/>
</dbReference>
<sequence>MLRSAVALLASAALHGCSWYVYEASNRPIASNIAGRCFALRENAILAEHFSYFTAYMLNLSGANDCIPQDVTPTTKDEARYKLSGLKYPKCIWVPVANVAKETKFKVTTVTEQPHGRSGRCWKVEVTLITGESAGIKSGIPACHLDFTESELWVRMKSGHEYVEPLELSDRVTRPCTE</sequence>
<proteinExistence type="predicted"/>
<organism evidence="1 2">
    <name type="scientific">Georgfuchsia toluolica</name>
    <dbReference type="NCBI Taxonomy" id="424218"/>
    <lineage>
        <taxon>Bacteria</taxon>
        <taxon>Pseudomonadati</taxon>
        <taxon>Pseudomonadota</taxon>
        <taxon>Betaproteobacteria</taxon>
        <taxon>Nitrosomonadales</taxon>
        <taxon>Sterolibacteriaceae</taxon>
        <taxon>Georgfuchsia</taxon>
    </lineage>
</organism>
<evidence type="ECO:0000313" key="1">
    <source>
        <dbReference type="EMBL" id="CAG4884493.1"/>
    </source>
</evidence>